<keyword evidence="4 6" id="KW-0472">Membrane</keyword>
<feature type="transmembrane region" description="Helical" evidence="6">
    <location>
        <begin position="361"/>
        <end position="383"/>
    </location>
</feature>
<feature type="transmembrane region" description="Helical" evidence="6">
    <location>
        <begin position="452"/>
        <end position="476"/>
    </location>
</feature>
<feature type="transmembrane region" description="Helical" evidence="6">
    <location>
        <begin position="295"/>
        <end position="317"/>
    </location>
</feature>
<dbReference type="PROSITE" id="PS00217">
    <property type="entry name" value="SUGAR_TRANSPORT_2"/>
    <property type="match status" value="1"/>
</dbReference>
<keyword evidence="2 6" id="KW-0812">Transmembrane</keyword>
<comment type="subcellular location">
    <subcellularLocation>
        <location evidence="1">Membrane</location>
        <topology evidence="1">Multi-pass membrane protein</topology>
    </subcellularLocation>
</comment>
<evidence type="ECO:0000259" key="7">
    <source>
        <dbReference type="PROSITE" id="PS50850"/>
    </source>
</evidence>
<evidence type="ECO:0000256" key="5">
    <source>
        <dbReference type="SAM" id="MobiDB-lite"/>
    </source>
</evidence>
<feature type="transmembrane region" description="Helical" evidence="6">
    <location>
        <begin position="50"/>
        <end position="76"/>
    </location>
</feature>
<gene>
    <name evidence="8" type="ORF">WA026_016000</name>
</gene>
<dbReference type="InterPro" id="IPR005828">
    <property type="entry name" value="MFS_sugar_transport-like"/>
</dbReference>
<dbReference type="InterPro" id="IPR050549">
    <property type="entry name" value="MFS_Trehalose_Transporter"/>
</dbReference>
<dbReference type="Gene3D" id="1.20.1250.20">
    <property type="entry name" value="MFS general substrate transporter like domains"/>
    <property type="match status" value="1"/>
</dbReference>
<feature type="transmembrane region" description="Helical" evidence="6">
    <location>
        <begin position="389"/>
        <end position="413"/>
    </location>
</feature>
<evidence type="ECO:0000256" key="4">
    <source>
        <dbReference type="ARBA" id="ARBA00023136"/>
    </source>
</evidence>
<dbReference type="InterPro" id="IPR020846">
    <property type="entry name" value="MFS_dom"/>
</dbReference>
<dbReference type="GO" id="GO:0016020">
    <property type="term" value="C:membrane"/>
    <property type="evidence" value="ECO:0007669"/>
    <property type="project" value="UniProtKB-SubCell"/>
</dbReference>
<dbReference type="InterPro" id="IPR005829">
    <property type="entry name" value="Sugar_transporter_CS"/>
</dbReference>
<dbReference type="InterPro" id="IPR036259">
    <property type="entry name" value="MFS_trans_sf"/>
</dbReference>
<evidence type="ECO:0000256" key="1">
    <source>
        <dbReference type="ARBA" id="ARBA00004141"/>
    </source>
</evidence>
<evidence type="ECO:0000313" key="8">
    <source>
        <dbReference type="EMBL" id="KAK9876968.1"/>
    </source>
</evidence>
<feature type="transmembrane region" description="Helical" evidence="6">
    <location>
        <begin position="182"/>
        <end position="201"/>
    </location>
</feature>
<evidence type="ECO:0000256" key="3">
    <source>
        <dbReference type="ARBA" id="ARBA00022989"/>
    </source>
</evidence>
<reference evidence="8 9" key="1">
    <citation type="submission" date="2023-03" db="EMBL/GenBank/DDBJ databases">
        <title>Genome insight into feeding habits of ladybird beetles.</title>
        <authorList>
            <person name="Li H.-S."/>
            <person name="Huang Y.-H."/>
            <person name="Pang H."/>
        </authorList>
    </citation>
    <scope>NUCLEOTIDE SEQUENCE [LARGE SCALE GENOMIC DNA]</scope>
    <source>
        <strain evidence="8">SYSU_2023b</strain>
        <tissue evidence="8">Whole body</tissue>
    </source>
</reference>
<sequence length="509" mass="56535">MFCDTKSETSNEEDADMTNNNNNNNNINKCKDYHPLDHKTELNPTKGCGILAQCMVACAVMLSSAGCGMPVGYSAILLPQLSNENDTIQMNDDRGSWIASIHSAATPLGSIMSGFMMEAQGRRTTLQIASIPLIIGWFLIGFSKDYFVLLLGRFIAGLSTGLTAATGQVLVGEVTQPHLRGILCSLPFASYSFGILLVYAFGYFLHWRYVAVLSTFLPIISFAIFFFLPESPIWLVRHDKIEEAKQALIWLRGGNVNMAKQEATQIIERMDADDRKDSKKNIWQTLLQPEVLKPFIIMNVFNLLQILSGTYLIVFYAVDILKQSKSLSINGFLAALWTALTRFIFTAIAIILLGLVGRRSLALSSGIGTSITALCFACFEYLHCQESQYFAVFSVLLYVAVNTIGFMILPGVLIGELFPAKIRGFAGGLTFTIFHFSIFASTKIFPLVKTTIGIYGVFSMFGISSIIASIFLYLMLPETKGKSLGEIEDYFQEKNIFWVTKKKQISNER</sequence>
<dbReference type="FunFam" id="1.20.1250.20:FF:000249">
    <property type="entry name" value="facilitated trehalose transporter Tret1"/>
    <property type="match status" value="1"/>
</dbReference>
<proteinExistence type="predicted"/>
<dbReference type="SUPFAM" id="SSF103473">
    <property type="entry name" value="MFS general substrate transporter"/>
    <property type="match status" value="1"/>
</dbReference>
<comment type="caution">
    <text evidence="8">The sequence shown here is derived from an EMBL/GenBank/DDBJ whole genome shotgun (WGS) entry which is preliminary data.</text>
</comment>
<dbReference type="Pfam" id="PF00083">
    <property type="entry name" value="Sugar_tr"/>
    <property type="match status" value="1"/>
</dbReference>
<dbReference type="PANTHER" id="PTHR48021">
    <property type="match status" value="1"/>
</dbReference>
<evidence type="ECO:0000256" key="6">
    <source>
        <dbReference type="SAM" id="Phobius"/>
    </source>
</evidence>
<dbReference type="PROSITE" id="PS50850">
    <property type="entry name" value="MFS"/>
    <property type="match status" value="1"/>
</dbReference>
<feature type="transmembrane region" description="Helical" evidence="6">
    <location>
        <begin position="425"/>
        <end position="446"/>
    </location>
</feature>
<evidence type="ECO:0000313" key="9">
    <source>
        <dbReference type="Proteomes" id="UP001431783"/>
    </source>
</evidence>
<keyword evidence="3 6" id="KW-1133">Transmembrane helix</keyword>
<dbReference type="GO" id="GO:0022857">
    <property type="term" value="F:transmembrane transporter activity"/>
    <property type="evidence" value="ECO:0007669"/>
    <property type="project" value="InterPro"/>
</dbReference>
<protein>
    <recommendedName>
        <fullName evidence="7">Major facilitator superfamily (MFS) profile domain-containing protein</fullName>
    </recommendedName>
</protein>
<feature type="region of interest" description="Disordered" evidence="5">
    <location>
        <begin position="1"/>
        <end position="24"/>
    </location>
</feature>
<name>A0AAW1U340_9CUCU</name>
<dbReference type="EMBL" id="JARQZJ010000039">
    <property type="protein sequence ID" value="KAK9876968.1"/>
    <property type="molecule type" value="Genomic_DNA"/>
</dbReference>
<dbReference type="AlphaFoldDB" id="A0AAW1U340"/>
<dbReference type="Proteomes" id="UP001431783">
    <property type="component" value="Unassembled WGS sequence"/>
</dbReference>
<accession>A0AAW1U340</accession>
<dbReference type="PANTHER" id="PTHR48021:SF7">
    <property type="entry name" value="RH09188P"/>
    <property type="match status" value="1"/>
</dbReference>
<feature type="transmembrane region" description="Helical" evidence="6">
    <location>
        <begin position="124"/>
        <end position="140"/>
    </location>
</feature>
<keyword evidence="9" id="KW-1185">Reference proteome</keyword>
<evidence type="ECO:0000256" key="2">
    <source>
        <dbReference type="ARBA" id="ARBA00022692"/>
    </source>
</evidence>
<feature type="transmembrane region" description="Helical" evidence="6">
    <location>
        <begin position="146"/>
        <end position="170"/>
    </location>
</feature>
<feature type="transmembrane region" description="Helical" evidence="6">
    <location>
        <begin position="207"/>
        <end position="228"/>
    </location>
</feature>
<organism evidence="8 9">
    <name type="scientific">Henosepilachna vigintioctopunctata</name>
    <dbReference type="NCBI Taxonomy" id="420089"/>
    <lineage>
        <taxon>Eukaryota</taxon>
        <taxon>Metazoa</taxon>
        <taxon>Ecdysozoa</taxon>
        <taxon>Arthropoda</taxon>
        <taxon>Hexapoda</taxon>
        <taxon>Insecta</taxon>
        <taxon>Pterygota</taxon>
        <taxon>Neoptera</taxon>
        <taxon>Endopterygota</taxon>
        <taxon>Coleoptera</taxon>
        <taxon>Polyphaga</taxon>
        <taxon>Cucujiformia</taxon>
        <taxon>Coccinelloidea</taxon>
        <taxon>Coccinellidae</taxon>
        <taxon>Epilachninae</taxon>
        <taxon>Epilachnini</taxon>
        <taxon>Henosepilachna</taxon>
    </lineage>
</organism>
<feature type="transmembrane region" description="Helical" evidence="6">
    <location>
        <begin position="329"/>
        <end position="354"/>
    </location>
</feature>
<feature type="domain" description="Major facilitator superfamily (MFS) profile" evidence="7">
    <location>
        <begin position="56"/>
        <end position="480"/>
    </location>
</feature>